<dbReference type="GO" id="GO:0140662">
    <property type="term" value="F:ATP-dependent protein folding chaperone"/>
    <property type="evidence" value="ECO:0007669"/>
    <property type="project" value="InterPro"/>
</dbReference>
<proteinExistence type="inferred from homology"/>
<dbReference type="Gene3D" id="3.30.260.10">
    <property type="entry name" value="TCP-1-like chaperonin intermediate domain"/>
    <property type="match status" value="2"/>
</dbReference>
<evidence type="ECO:0000313" key="4">
    <source>
        <dbReference type="Proteomes" id="UP000190274"/>
    </source>
</evidence>
<accession>A0A1G4ITV0</accession>
<dbReference type="InterPro" id="IPR027410">
    <property type="entry name" value="TCP-1-like_intermed_sf"/>
</dbReference>
<comment type="similarity">
    <text evidence="1">Belongs to the chaperonin (HSP60) family.</text>
</comment>
<keyword evidence="4" id="KW-1185">Reference proteome</keyword>
<dbReference type="EMBL" id="LT598456">
    <property type="protein sequence ID" value="SCU80410.1"/>
    <property type="molecule type" value="Genomic_DNA"/>
</dbReference>
<dbReference type="GO" id="GO:0034553">
    <property type="term" value="P:mitochondrial respiratory chain complex II assembly"/>
    <property type="evidence" value="ECO:0007669"/>
    <property type="project" value="EnsemblFungi"/>
</dbReference>
<dbReference type="Gene3D" id="1.10.560.10">
    <property type="entry name" value="GroEL-like equatorial domain"/>
    <property type="match status" value="2"/>
</dbReference>
<gene>
    <name evidence="3" type="ORF">LADA_0B07250G</name>
</gene>
<evidence type="ECO:0000256" key="2">
    <source>
        <dbReference type="ARBA" id="ARBA00023186"/>
    </source>
</evidence>
<dbReference type="AlphaFoldDB" id="A0A1G4ITV0"/>
<dbReference type="InterPro" id="IPR027413">
    <property type="entry name" value="GROEL-like_equatorial_sf"/>
</dbReference>
<reference evidence="4" key="1">
    <citation type="submission" date="2016-03" db="EMBL/GenBank/DDBJ databases">
        <authorList>
            <person name="Devillers H."/>
        </authorList>
    </citation>
    <scope>NUCLEOTIDE SEQUENCE [LARGE SCALE GENOMIC DNA]</scope>
</reference>
<sequence>MLRTARWTTVTASRSVKTLHTPIYNGSELTTRQNLLSHIGLLEKILISASYDRSMLYSGKYKKLPQVISGNDSVNVNFVLKEFLTSLQLAEAENLNIQRDPSVKLGKIGLQLFMDCHQGNVTAFGALLSRALLESYNKCPTREMVFELETALKKVQTFLRENRVVSQEPRDIDRLVHKMCTHEKNAASIIRVLRELDYNLVSDDVVRVARGKRTQDDIEVSKGWKFATGVIDTNDAYLRSLQVHKNKLVSISSPMLVLVHDGHLREANNILPALHYATKQKKNLVLVVNGDCKGDALAAITIHNNKNRRQNVDSQVVVLKYSSRRGKVLQEDLDFITFLKLPHGMGSIYSPTISEFVPSSASASQFFGTLESLKATTGEAFLYNSGIDIQNDASRTTVTLHVGGQSEFEIDHRRAELDHVINNVLCHGLSQGWVPSQGVSLAKCVKVLESSSDAHHLGNQALIENLTAPLENALRNSYGAQKYQASRLVTETINDLQFTNAYLPDKTSTIEHGILEPWNKLDQTLSGVTSFIKLVASCEILVTRFFDKPRKD</sequence>
<dbReference type="GO" id="GO:0005743">
    <property type="term" value="C:mitochondrial inner membrane"/>
    <property type="evidence" value="ECO:0007669"/>
    <property type="project" value="EnsemblFungi"/>
</dbReference>
<dbReference type="GO" id="GO:0042026">
    <property type="term" value="P:protein refolding"/>
    <property type="evidence" value="ECO:0007669"/>
    <property type="project" value="InterPro"/>
</dbReference>
<dbReference type="Gene3D" id="3.50.7.10">
    <property type="entry name" value="GroEL"/>
    <property type="match status" value="1"/>
</dbReference>
<protein>
    <submittedName>
        <fullName evidence="3">LADA_0B07250g1_1</fullName>
    </submittedName>
</protein>
<dbReference type="InterPro" id="IPR001844">
    <property type="entry name" value="Cpn60/GroEL"/>
</dbReference>
<dbReference type="OrthoDB" id="4056908at2759"/>
<organism evidence="3 4">
    <name type="scientific">Lachancea dasiensis</name>
    <dbReference type="NCBI Taxonomy" id="1072105"/>
    <lineage>
        <taxon>Eukaryota</taxon>
        <taxon>Fungi</taxon>
        <taxon>Dikarya</taxon>
        <taxon>Ascomycota</taxon>
        <taxon>Saccharomycotina</taxon>
        <taxon>Saccharomycetes</taxon>
        <taxon>Saccharomycetales</taxon>
        <taxon>Saccharomycetaceae</taxon>
        <taxon>Lachancea</taxon>
    </lineage>
</organism>
<evidence type="ECO:0000313" key="3">
    <source>
        <dbReference type="EMBL" id="SCU80410.1"/>
    </source>
</evidence>
<keyword evidence="2" id="KW-0143">Chaperone</keyword>
<dbReference type="Proteomes" id="UP000190274">
    <property type="component" value="Chromosome B"/>
</dbReference>
<dbReference type="PANTHER" id="PTHR45633">
    <property type="entry name" value="60 KDA HEAT SHOCK PROTEIN, MITOCHONDRIAL"/>
    <property type="match status" value="1"/>
</dbReference>
<dbReference type="InterPro" id="IPR027409">
    <property type="entry name" value="GroEL-like_apical_dom_sf"/>
</dbReference>
<dbReference type="SUPFAM" id="SSF52029">
    <property type="entry name" value="GroEL apical domain-like"/>
    <property type="match status" value="1"/>
</dbReference>
<dbReference type="STRING" id="1266660.A0A1G4ITV0"/>
<name>A0A1G4ITV0_9SACH</name>
<evidence type="ECO:0000256" key="1">
    <source>
        <dbReference type="ARBA" id="ARBA00006607"/>
    </source>
</evidence>